<gene>
    <name evidence="1" type="ORF">N7505_008576</name>
</gene>
<reference evidence="1 2" key="1">
    <citation type="journal article" date="2023" name="IMA Fungus">
        <title>Comparative genomic study of the Penicillium genus elucidates a diverse pangenome and 15 lateral gene transfer events.</title>
        <authorList>
            <person name="Petersen C."/>
            <person name="Sorensen T."/>
            <person name="Nielsen M.R."/>
            <person name="Sondergaard T.E."/>
            <person name="Sorensen J.L."/>
            <person name="Fitzpatrick D.A."/>
            <person name="Frisvad J.C."/>
            <person name="Nielsen K.L."/>
        </authorList>
    </citation>
    <scope>NUCLEOTIDE SEQUENCE [LARGE SCALE GENOMIC DNA]</scope>
    <source>
        <strain evidence="1 2">IBT 3361</strain>
    </source>
</reference>
<evidence type="ECO:0000313" key="1">
    <source>
        <dbReference type="EMBL" id="KAJ5261709.1"/>
    </source>
</evidence>
<protein>
    <submittedName>
        <fullName evidence="1">Uncharacterized protein</fullName>
    </submittedName>
</protein>
<accession>A0ABQ8WA42</accession>
<dbReference type="EMBL" id="JAPVEB010000006">
    <property type="protein sequence ID" value="KAJ5261709.1"/>
    <property type="molecule type" value="Genomic_DNA"/>
</dbReference>
<name>A0ABQ8WA42_PENCH</name>
<comment type="caution">
    <text evidence="1">The sequence shown here is derived from an EMBL/GenBank/DDBJ whole genome shotgun (WGS) entry which is preliminary data.</text>
</comment>
<dbReference type="Proteomes" id="UP001220256">
    <property type="component" value="Unassembled WGS sequence"/>
</dbReference>
<evidence type="ECO:0000313" key="2">
    <source>
        <dbReference type="Proteomes" id="UP001220256"/>
    </source>
</evidence>
<keyword evidence="2" id="KW-1185">Reference proteome</keyword>
<organism evidence="1 2">
    <name type="scientific">Penicillium chrysogenum</name>
    <name type="common">Penicillium notatum</name>
    <dbReference type="NCBI Taxonomy" id="5076"/>
    <lineage>
        <taxon>Eukaryota</taxon>
        <taxon>Fungi</taxon>
        <taxon>Dikarya</taxon>
        <taxon>Ascomycota</taxon>
        <taxon>Pezizomycotina</taxon>
        <taxon>Eurotiomycetes</taxon>
        <taxon>Eurotiomycetidae</taxon>
        <taxon>Eurotiales</taxon>
        <taxon>Aspergillaceae</taxon>
        <taxon>Penicillium</taxon>
        <taxon>Penicillium chrysogenum species complex</taxon>
    </lineage>
</organism>
<sequence length="294" mass="33411">MARQKRKSKTVLKTWSQWATAARLHGVFRSSIHKRKNLDSGSKIKEEQYLPLKALWDIESPTMRAAQDLNLGDSFGQARDWLATFEPFQAYLDTIADDQTPGSSEIGVFEIPREQQRKVCELLQSRRAKGLQSLNEEIVNSSLISVLMAICKKKPQRQEAHMECLLDGFLASEVTSQTEVIIEAKADRRDNHSPEVFMQEAAELVAALVTGPPKGLTKDRCLLISQDGDELYITNAYALDKYIAIMRDRDKNAITKNDFLRIRQWGAWKIDEREEIEDFARLVLAIALQSSAEN</sequence>
<proteinExistence type="predicted"/>